<evidence type="ECO:0000256" key="6">
    <source>
        <dbReference type="SAM" id="MobiDB-lite"/>
    </source>
</evidence>
<name>W6K1B1_9MICO</name>
<keyword evidence="5 7" id="KW-0472">Membrane</keyword>
<dbReference type="Pfam" id="PF03631">
    <property type="entry name" value="Virul_fac_BrkB"/>
    <property type="match status" value="1"/>
</dbReference>
<keyword evidence="3 7" id="KW-0812">Transmembrane</keyword>
<dbReference type="RefSeq" id="WP_048700564.1">
    <property type="nucleotide sequence ID" value="NZ_HG764815.1"/>
</dbReference>
<dbReference type="STRING" id="1193182.BN11_90008"/>
<dbReference type="EMBL" id="CAJA01000518">
    <property type="protein sequence ID" value="CCH75693.1"/>
    <property type="molecule type" value="Genomic_DNA"/>
</dbReference>
<keyword evidence="9" id="KW-1185">Reference proteome</keyword>
<sequence length="334" mass="35472">MGFVERLDRAQRRFPPLGFPIAVAYKYFDDIGGYLSALLTYYAFVSLFPLLLLLATALSFVLAGRPDLQRQILDSAVAQVPVLGDQLGDPRSLSGGASGVAIGLAVSVYGALGVGNALQHAMNTVWAVPRNVRPNPVLARARSVVLVLTAGLAVLATTALSAFTAAATTWGPWTKVLSTVLTILVNAFIVLLVFRIGVRQGSIRKMLPGALLAAGAWQGLQTFGVVYVGRVVKNASTSNGVVAFILGLLAFTYLAAVILVLCAEVNVVRAERLYPRALLTPFTDDVDLTAADQETYADQARSMRTKGYERIDVTFEPEESGDAQGERGAAGSDP</sequence>
<feature type="transmembrane region" description="Helical" evidence="7">
    <location>
        <begin position="41"/>
        <end position="63"/>
    </location>
</feature>
<keyword evidence="2" id="KW-1003">Cell membrane</keyword>
<feature type="transmembrane region" description="Helical" evidence="7">
    <location>
        <begin position="241"/>
        <end position="263"/>
    </location>
</feature>
<dbReference type="AlphaFoldDB" id="W6K1B1"/>
<proteinExistence type="predicted"/>
<reference evidence="8 9" key="1">
    <citation type="journal article" date="2013" name="ISME J.">
        <title>A metabolic model for members of the genus Tetrasphaera involved in enhanced biological phosphorus removal.</title>
        <authorList>
            <person name="Kristiansen R."/>
            <person name="Nguyen H.T.T."/>
            <person name="Saunders A.M."/>
            <person name="Nielsen J.L."/>
            <person name="Wimmer R."/>
            <person name="Le V.Q."/>
            <person name="McIlroy S.J."/>
            <person name="Petrovski S."/>
            <person name="Seviour R.J."/>
            <person name="Calteau A."/>
            <person name="Nielsen K.L."/>
            <person name="Nielsen P.H."/>
        </authorList>
    </citation>
    <scope>NUCLEOTIDE SEQUENCE [LARGE SCALE GENOMIC DNA]</scope>
    <source>
        <strain evidence="8 9">Ben110</strain>
    </source>
</reference>
<dbReference type="PANTHER" id="PTHR30213">
    <property type="entry name" value="INNER MEMBRANE PROTEIN YHJD"/>
    <property type="match status" value="1"/>
</dbReference>
<keyword evidence="4 7" id="KW-1133">Transmembrane helix</keyword>
<evidence type="ECO:0000256" key="7">
    <source>
        <dbReference type="SAM" id="Phobius"/>
    </source>
</evidence>
<dbReference type="GO" id="GO:0005886">
    <property type="term" value="C:plasma membrane"/>
    <property type="evidence" value="ECO:0007669"/>
    <property type="project" value="UniProtKB-SubCell"/>
</dbReference>
<feature type="transmembrane region" description="Helical" evidence="7">
    <location>
        <begin position="210"/>
        <end position="229"/>
    </location>
</feature>
<dbReference type="Proteomes" id="UP000035763">
    <property type="component" value="Unassembled WGS sequence"/>
</dbReference>
<organism evidence="8 9">
    <name type="scientific">Nostocoides australiense Ben110</name>
    <dbReference type="NCBI Taxonomy" id="1193182"/>
    <lineage>
        <taxon>Bacteria</taxon>
        <taxon>Bacillati</taxon>
        <taxon>Actinomycetota</taxon>
        <taxon>Actinomycetes</taxon>
        <taxon>Micrococcales</taxon>
        <taxon>Intrasporangiaceae</taxon>
        <taxon>Nostocoides</taxon>
    </lineage>
</organism>
<feature type="region of interest" description="Disordered" evidence="6">
    <location>
        <begin position="300"/>
        <end position="334"/>
    </location>
</feature>
<comment type="caution">
    <text evidence="8">The sequence shown here is derived from an EMBL/GenBank/DDBJ whole genome shotgun (WGS) entry which is preliminary data.</text>
</comment>
<evidence type="ECO:0000256" key="5">
    <source>
        <dbReference type="ARBA" id="ARBA00023136"/>
    </source>
</evidence>
<evidence type="ECO:0000256" key="4">
    <source>
        <dbReference type="ARBA" id="ARBA00022989"/>
    </source>
</evidence>
<evidence type="ECO:0000313" key="9">
    <source>
        <dbReference type="Proteomes" id="UP000035763"/>
    </source>
</evidence>
<accession>W6K1B1</accession>
<dbReference type="OrthoDB" id="3349406at2"/>
<evidence type="ECO:0000313" key="8">
    <source>
        <dbReference type="EMBL" id="CCH75693.1"/>
    </source>
</evidence>
<feature type="transmembrane region" description="Helical" evidence="7">
    <location>
        <begin position="176"/>
        <end position="198"/>
    </location>
</feature>
<evidence type="ECO:0000256" key="3">
    <source>
        <dbReference type="ARBA" id="ARBA00022692"/>
    </source>
</evidence>
<protein>
    <submittedName>
        <fullName evidence="8">Uncharacterized protein</fullName>
    </submittedName>
</protein>
<dbReference type="InterPro" id="IPR017039">
    <property type="entry name" value="Virul_fac_BrkB"/>
</dbReference>
<dbReference type="PANTHER" id="PTHR30213:SF1">
    <property type="entry name" value="INNER MEMBRANE PROTEIN YHJD"/>
    <property type="match status" value="1"/>
</dbReference>
<comment type="subcellular location">
    <subcellularLocation>
        <location evidence="1">Cell membrane</location>
        <topology evidence="1">Multi-pass membrane protein</topology>
    </subcellularLocation>
</comment>
<evidence type="ECO:0000256" key="1">
    <source>
        <dbReference type="ARBA" id="ARBA00004651"/>
    </source>
</evidence>
<feature type="transmembrane region" description="Helical" evidence="7">
    <location>
        <begin position="143"/>
        <end position="170"/>
    </location>
</feature>
<evidence type="ECO:0000256" key="2">
    <source>
        <dbReference type="ARBA" id="ARBA00022475"/>
    </source>
</evidence>
<gene>
    <name evidence="8" type="ORF">BN11_90008</name>
</gene>